<keyword evidence="1" id="KW-0378">Hydrolase</keyword>
<dbReference type="Proteomes" id="UP000814128">
    <property type="component" value="Unassembled WGS sequence"/>
</dbReference>
<keyword evidence="2" id="KW-1185">Reference proteome</keyword>
<reference evidence="1" key="1">
    <citation type="submission" date="2021-02" db="EMBL/GenBank/DDBJ databases">
        <authorList>
            <consortium name="DOE Joint Genome Institute"/>
            <person name="Ahrendt S."/>
            <person name="Looney B.P."/>
            <person name="Miyauchi S."/>
            <person name="Morin E."/>
            <person name="Drula E."/>
            <person name="Courty P.E."/>
            <person name="Chicoki N."/>
            <person name="Fauchery L."/>
            <person name="Kohler A."/>
            <person name="Kuo A."/>
            <person name="Labutti K."/>
            <person name="Pangilinan J."/>
            <person name="Lipzen A."/>
            <person name="Riley R."/>
            <person name="Andreopoulos W."/>
            <person name="He G."/>
            <person name="Johnson J."/>
            <person name="Barry K.W."/>
            <person name="Grigoriev I.V."/>
            <person name="Nagy L."/>
            <person name="Hibbett D."/>
            <person name="Henrissat B."/>
            <person name="Matheny P.B."/>
            <person name="Labbe J."/>
            <person name="Martin F."/>
        </authorList>
    </citation>
    <scope>NUCLEOTIDE SEQUENCE</scope>
    <source>
        <strain evidence="1">EC-137</strain>
    </source>
</reference>
<gene>
    <name evidence="1" type="ORF">K488DRAFT_83092</name>
</gene>
<evidence type="ECO:0000313" key="2">
    <source>
        <dbReference type="Proteomes" id="UP000814128"/>
    </source>
</evidence>
<protein>
    <submittedName>
        <fullName evidence="1">Glycoside hydrolase</fullName>
    </submittedName>
</protein>
<dbReference type="EMBL" id="MU273485">
    <property type="protein sequence ID" value="KAI0035384.1"/>
    <property type="molecule type" value="Genomic_DNA"/>
</dbReference>
<organism evidence="1 2">
    <name type="scientific">Vararia minispora EC-137</name>
    <dbReference type="NCBI Taxonomy" id="1314806"/>
    <lineage>
        <taxon>Eukaryota</taxon>
        <taxon>Fungi</taxon>
        <taxon>Dikarya</taxon>
        <taxon>Basidiomycota</taxon>
        <taxon>Agaricomycotina</taxon>
        <taxon>Agaricomycetes</taxon>
        <taxon>Russulales</taxon>
        <taxon>Lachnocladiaceae</taxon>
        <taxon>Vararia</taxon>
    </lineage>
</organism>
<accession>A0ACB8QU93</accession>
<proteinExistence type="predicted"/>
<name>A0ACB8QU93_9AGAM</name>
<sequence>MFPLSIYRCDPRFVVFLALIIGSFVSVAAFDLTKKDNLAVYWGQNSAGGQQQLSAYCQDDTIDNIVLAFLYVFFGPAPTLSQPEIDFANICNQFNDPTFTGTDLADCSFMASQIEACQAKGKIVTLSLGGATGQVGFSSDSGANSLADRIWNEFLGGSSSTRPFGSAVLDGLDLDIESGSPSHYNTFVNRIRSHTNGASKQYYITAAPQCPFPDAWIGDALDSSNFDAVYVQFYNNFCGLDQPSQYNFATWDSWARSGSNNKNIKVYIGAPASPNAAGTGYVSPSTLANFATSAQNTFASFGGVMLWDASEAVANNNYHVAIKNAMVANLNGPNIPAASNTTVHATKTAPASVHVTGSPTRASPTATKSETSQSTKDVPEVPKGAGADQSFSEDKKGTPVNNSTADEPRATRVNSRFFRR</sequence>
<evidence type="ECO:0000313" key="1">
    <source>
        <dbReference type="EMBL" id="KAI0035384.1"/>
    </source>
</evidence>
<reference evidence="1" key="2">
    <citation type="journal article" date="2022" name="New Phytol.">
        <title>Evolutionary transition to the ectomycorrhizal habit in the genomes of a hyperdiverse lineage of mushroom-forming fungi.</title>
        <authorList>
            <person name="Looney B."/>
            <person name="Miyauchi S."/>
            <person name="Morin E."/>
            <person name="Drula E."/>
            <person name="Courty P.E."/>
            <person name="Kohler A."/>
            <person name="Kuo A."/>
            <person name="LaButti K."/>
            <person name="Pangilinan J."/>
            <person name="Lipzen A."/>
            <person name="Riley R."/>
            <person name="Andreopoulos W."/>
            <person name="He G."/>
            <person name="Johnson J."/>
            <person name="Nolan M."/>
            <person name="Tritt A."/>
            <person name="Barry K.W."/>
            <person name="Grigoriev I.V."/>
            <person name="Nagy L.G."/>
            <person name="Hibbett D."/>
            <person name="Henrissat B."/>
            <person name="Matheny P.B."/>
            <person name="Labbe J."/>
            <person name="Martin F.M."/>
        </authorList>
    </citation>
    <scope>NUCLEOTIDE SEQUENCE</scope>
    <source>
        <strain evidence="1">EC-137</strain>
    </source>
</reference>
<comment type="caution">
    <text evidence="1">The sequence shown here is derived from an EMBL/GenBank/DDBJ whole genome shotgun (WGS) entry which is preliminary data.</text>
</comment>